<proteinExistence type="predicted"/>
<feature type="region of interest" description="Disordered" evidence="1">
    <location>
        <begin position="1"/>
        <end position="27"/>
    </location>
</feature>
<dbReference type="Proteomes" id="UP000324832">
    <property type="component" value="Unassembled WGS sequence"/>
</dbReference>
<keyword evidence="3" id="KW-1185">Reference proteome</keyword>
<accession>A0A5E4QR38</accession>
<dbReference type="EMBL" id="FZQP02004222">
    <property type="protein sequence ID" value="VVC99578.1"/>
    <property type="molecule type" value="Genomic_DNA"/>
</dbReference>
<evidence type="ECO:0000313" key="2">
    <source>
        <dbReference type="EMBL" id="VVC99578.1"/>
    </source>
</evidence>
<reference evidence="2 3" key="1">
    <citation type="submission" date="2017-07" db="EMBL/GenBank/DDBJ databases">
        <authorList>
            <person name="Talla V."/>
            <person name="Backstrom N."/>
        </authorList>
    </citation>
    <scope>NUCLEOTIDE SEQUENCE [LARGE SCALE GENOMIC DNA]</scope>
</reference>
<sequence length="77" mass="8685">MVTASPSSTCVTELRTASTDTTRTPSCAQQLNVPPWRKLHRSFNRCSRPTAPIIWRSCSVTRQGMLLNRLVESRKLP</sequence>
<evidence type="ECO:0000313" key="3">
    <source>
        <dbReference type="Proteomes" id="UP000324832"/>
    </source>
</evidence>
<evidence type="ECO:0000256" key="1">
    <source>
        <dbReference type="SAM" id="MobiDB-lite"/>
    </source>
</evidence>
<name>A0A5E4QR38_9NEOP</name>
<gene>
    <name evidence="2" type="ORF">LSINAPIS_LOCUS10434</name>
</gene>
<dbReference type="AlphaFoldDB" id="A0A5E4QR38"/>
<protein>
    <submittedName>
        <fullName evidence="2">Uncharacterized protein</fullName>
    </submittedName>
</protein>
<organism evidence="2 3">
    <name type="scientific">Leptidea sinapis</name>
    <dbReference type="NCBI Taxonomy" id="189913"/>
    <lineage>
        <taxon>Eukaryota</taxon>
        <taxon>Metazoa</taxon>
        <taxon>Ecdysozoa</taxon>
        <taxon>Arthropoda</taxon>
        <taxon>Hexapoda</taxon>
        <taxon>Insecta</taxon>
        <taxon>Pterygota</taxon>
        <taxon>Neoptera</taxon>
        <taxon>Endopterygota</taxon>
        <taxon>Lepidoptera</taxon>
        <taxon>Glossata</taxon>
        <taxon>Ditrysia</taxon>
        <taxon>Papilionoidea</taxon>
        <taxon>Pieridae</taxon>
        <taxon>Dismorphiinae</taxon>
        <taxon>Leptidea</taxon>
    </lineage>
</organism>